<reference evidence="2 3" key="1">
    <citation type="submission" date="2011-08" db="EMBL/GenBank/DDBJ databases">
        <authorList>
            <person name="Lin Y."/>
            <person name="Hao X."/>
            <person name="Johnstone L."/>
            <person name="Miller S.J."/>
            <person name="Wei G."/>
            <person name="Rensing C."/>
        </authorList>
    </citation>
    <scope>NUCLEOTIDE SEQUENCE [LARGE SCALE GENOMIC DNA]</scope>
    <source>
        <strain evidence="2 3">K42</strain>
    </source>
</reference>
<protein>
    <submittedName>
        <fullName evidence="2">Uncharacterized protein</fullName>
    </submittedName>
</protein>
<feature type="compositionally biased region" description="Basic and acidic residues" evidence="1">
    <location>
        <begin position="1"/>
        <end position="12"/>
    </location>
</feature>
<organism evidence="2 3">
    <name type="scientific">Streptomyces zinciresistens K42</name>
    <dbReference type="NCBI Taxonomy" id="700597"/>
    <lineage>
        <taxon>Bacteria</taxon>
        <taxon>Bacillati</taxon>
        <taxon>Actinomycetota</taxon>
        <taxon>Actinomycetes</taxon>
        <taxon>Kitasatosporales</taxon>
        <taxon>Streptomycetaceae</taxon>
        <taxon>Streptomyces</taxon>
    </lineage>
</organism>
<evidence type="ECO:0000313" key="3">
    <source>
        <dbReference type="Proteomes" id="UP000004217"/>
    </source>
</evidence>
<accession>G2GK69</accession>
<sequence length="53" mass="5800">MSKPADQRDQRAARPKKAAQPRDNHTPARLINCTTSKGDSIAGAEFPTPRSPR</sequence>
<dbReference type="RefSeq" id="WP_007502060.1">
    <property type="nucleotide sequence ID" value="NZ_AGBF01000167.1"/>
</dbReference>
<proteinExistence type="predicted"/>
<dbReference type="AlphaFoldDB" id="G2GK69"/>
<comment type="caution">
    <text evidence="2">The sequence shown here is derived from an EMBL/GenBank/DDBJ whole genome shotgun (WGS) entry which is preliminary data.</text>
</comment>
<evidence type="ECO:0000256" key="1">
    <source>
        <dbReference type="SAM" id="MobiDB-lite"/>
    </source>
</evidence>
<dbReference type="Proteomes" id="UP000004217">
    <property type="component" value="Unassembled WGS sequence"/>
</dbReference>
<dbReference type="EMBL" id="AGBF01000167">
    <property type="protein sequence ID" value="EGX56090.1"/>
    <property type="molecule type" value="Genomic_DNA"/>
</dbReference>
<keyword evidence="3" id="KW-1185">Reference proteome</keyword>
<evidence type="ECO:0000313" key="2">
    <source>
        <dbReference type="EMBL" id="EGX56090.1"/>
    </source>
</evidence>
<gene>
    <name evidence="2" type="ORF">SZN_29560</name>
</gene>
<name>G2GK69_9ACTN</name>
<feature type="region of interest" description="Disordered" evidence="1">
    <location>
        <begin position="1"/>
        <end position="53"/>
    </location>
</feature>